<comment type="caution">
    <text evidence="1">The sequence shown here is derived from an EMBL/GenBank/DDBJ whole genome shotgun (WGS) entry which is preliminary data.</text>
</comment>
<name>A0AA40FAX8_9PEZI</name>
<gene>
    <name evidence="1" type="ORF">B0T18DRAFT_399245</name>
</gene>
<protein>
    <submittedName>
        <fullName evidence="1">Uncharacterized protein</fullName>
    </submittedName>
</protein>
<dbReference type="EMBL" id="JAUKUD010000001">
    <property type="protein sequence ID" value="KAK0754467.1"/>
    <property type="molecule type" value="Genomic_DNA"/>
</dbReference>
<dbReference type="AlphaFoldDB" id="A0AA40FAX8"/>
<accession>A0AA40FAX8</accession>
<sequence>MQDIQGDSGSVFIGGSYTTLAKTPEEVLNTMYNPAVIAKARVELGRVTGNDRSCRCRMVPSLRMTCTTRCLFRRGHLCTTTRTP</sequence>
<evidence type="ECO:0000313" key="2">
    <source>
        <dbReference type="Proteomes" id="UP001172155"/>
    </source>
</evidence>
<proteinExistence type="predicted"/>
<dbReference type="Proteomes" id="UP001172155">
    <property type="component" value="Unassembled WGS sequence"/>
</dbReference>
<organism evidence="1 2">
    <name type="scientific">Schizothecium vesticola</name>
    <dbReference type="NCBI Taxonomy" id="314040"/>
    <lineage>
        <taxon>Eukaryota</taxon>
        <taxon>Fungi</taxon>
        <taxon>Dikarya</taxon>
        <taxon>Ascomycota</taxon>
        <taxon>Pezizomycotina</taxon>
        <taxon>Sordariomycetes</taxon>
        <taxon>Sordariomycetidae</taxon>
        <taxon>Sordariales</taxon>
        <taxon>Schizotheciaceae</taxon>
        <taxon>Schizothecium</taxon>
    </lineage>
</organism>
<keyword evidence="2" id="KW-1185">Reference proteome</keyword>
<reference evidence="1" key="1">
    <citation type="submission" date="2023-06" db="EMBL/GenBank/DDBJ databases">
        <title>Genome-scale phylogeny and comparative genomics of the fungal order Sordariales.</title>
        <authorList>
            <consortium name="Lawrence Berkeley National Laboratory"/>
            <person name="Hensen N."/>
            <person name="Bonometti L."/>
            <person name="Westerberg I."/>
            <person name="Brannstrom I.O."/>
            <person name="Guillou S."/>
            <person name="Cros-Aarteil S."/>
            <person name="Calhoun S."/>
            <person name="Haridas S."/>
            <person name="Kuo A."/>
            <person name="Mondo S."/>
            <person name="Pangilinan J."/>
            <person name="Riley R."/>
            <person name="LaButti K."/>
            <person name="Andreopoulos B."/>
            <person name="Lipzen A."/>
            <person name="Chen C."/>
            <person name="Yanf M."/>
            <person name="Daum C."/>
            <person name="Ng V."/>
            <person name="Clum A."/>
            <person name="Steindorff A."/>
            <person name="Ohm R."/>
            <person name="Martin F."/>
            <person name="Silar P."/>
            <person name="Natvig D."/>
            <person name="Lalanne C."/>
            <person name="Gautier V."/>
            <person name="Ament-velasquez S.L."/>
            <person name="Kruys A."/>
            <person name="Hutchinson M.I."/>
            <person name="Powell A.J."/>
            <person name="Barry K."/>
            <person name="Miller A.N."/>
            <person name="Grigoriev I.V."/>
            <person name="Debuchy R."/>
            <person name="Gladieux P."/>
            <person name="Thoren M.H."/>
            <person name="Johannesson H."/>
        </authorList>
    </citation>
    <scope>NUCLEOTIDE SEQUENCE</scope>
    <source>
        <strain evidence="1">SMH3187-1</strain>
    </source>
</reference>
<evidence type="ECO:0000313" key="1">
    <source>
        <dbReference type="EMBL" id="KAK0754467.1"/>
    </source>
</evidence>